<dbReference type="Pfam" id="PF06949">
    <property type="entry name" value="DUF1292"/>
    <property type="match status" value="1"/>
</dbReference>
<comment type="caution">
    <text evidence="2">The sequence shown here is derived from an EMBL/GenBank/DDBJ whole genome shotgun (WGS) entry which is preliminary data.</text>
</comment>
<name>M2Q2M3_9FIRM</name>
<proteinExistence type="inferred from homology"/>
<dbReference type="RefSeq" id="WP_004803197.1">
    <property type="nucleotide sequence ID" value="NZ_AUGJ01000015.1"/>
</dbReference>
<dbReference type="Proteomes" id="UP000011758">
    <property type="component" value="Unassembled WGS sequence"/>
</dbReference>
<gene>
    <name evidence="2" type="ORF">HMPREF9943_01246</name>
</gene>
<keyword evidence="3" id="KW-1185">Reference proteome</keyword>
<protein>
    <recommendedName>
        <fullName evidence="1">UPF0473 protein HMPREF9943_01246</fullName>
    </recommendedName>
</protein>
<dbReference type="EMBL" id="AGEJ01000019">
    <property type="protein sequence ID" value="EMD16491.1"/>
    <property type="molecule type" value="Genomic_DNA"/>
</dbReference>
<dbReference type="eggNOG" id="ENOG502ZVA7">
    <property type="taxonomic scope" value="Bacteria"/>
</dbReference>
<dbReference type="BioCyc" id="ECAT999415-HMP:GTTI-1280-MONOMER"/>
<comment type="similarity">
    <text evidence="1">Belongs to the UPF0473 family.</text>
</comment>
<dbReference type="HAMAP" id="MF_01448">
    <property type="entry name" value="UPF0473"/>
    <property type="match status" value="1"/>
</dbReference>
<reference evidence="2 3" key="1">
    <citation type="submission" date="2013-02" db="EMBL/GenBank/DDBJ databases">
        <title>The Genome Sequence of Lactobacillus catenaformis F0143.</title>
        <authorList>
            <consortium name="The Broad Institute Genome Sequencing Platform"/>
            <person name="Earl A."/>
            <person name="Ward D."/>
            <person name="Feldgarden M."/>
            <person name="Gevers D."/>
            <person name="Izard J."/>
            <person name="Blanton J.M."/>
            <person name="Mathney J."/>
            <person name="Dewhirst F.E."/>
            <person name="Young S.K."/>
            <person name="Zeng Q."/>
            <person name="Gargeya S."/>
            <person name="Fitzgerald M."/>
            <person name="Haas B."/>
            <person name="Abouelleil A."/>
            <person name="Alvarado L."/>
            <person name="Arachchi H.M."/>
            <person name="Berlin A."/>
            <person name="Chapman S.B."/>
            <person name="Gearin G."/>
            <person name="Goldberg J."/>
            <person name="Griggs A."/>
            <person name="Gujja S."/>
            <person name="Hansen M."/>
            <person name="Heiman D."/>
            <person name="Howarth C."/>
            <person name="Larimer J."/>
            <person name="Lui A."/>
            <person name="MacDonald P.J.P."/>
            <person name="McCowen C."/>
            <person name="Montmayeur A."/>
            <person name="Murphy C."/>
            <person name="Neiman D."/>
            <person name="Pearson M."/>
            <person name="Priest M."/>
            <person name="Roberts A."/>
            <person name="Saif S."/>
            <person name="Shea T."/>
            <person name="Sisk P."/>
            <person name="Stolte C."/>
            <person name="Sykes S."/>
            <person name="Wortman J."/>
            <person name="Nusbaum C."/>
            <person name="Birren B."/>
        </authorList>
    </citation>
    <scope>NUCLEOTIDE SEQUENCE [LARGE SCALE GENOMIC DNA]</scope>
    <source>
        <strain evidence="2 3">OT 569</strain>
    </source>
</reference>
<dbReference type="InterPro" id="IPR009711">
    <property type="entry name" value="UPF0473"/>
</dbReference>
<evidence type="ECO:0000313" key="2">
    <source>
        <dbReference type="EMBL" id="EMD16491.1"/>
    </source>
</evidence>
<dbReference type="AlphaFoldDB" id="M2Q2M3"/>
<evidence type="ECO:0000256" key="1">
    <source>
        <dbReference type="HAMAP-Rule" id="MF_01448"/>
    </source>
</evidence>
<sequence length="91" mass="10778">MDEFDIITIEDGQGVEKDVELIFSYTDEETARTYYLYADNTDDQNKEVNSYVFYRDPDSPEDELYAIETDEEYDRIIEVFDTAFNSIEQVD</sequence>
<evidence type="ECO:0000313" key="3">
    <source>
        <dbReference type="Proteomes" id="UP000011758"/>
    </source>
</evidence>
<dbReference type="STRING" id="999415.HMPREF9943_01246"/>
<organism evidence="2 3">
    <name type="scientific">Eggerthia catenaformis OT 569 = DSM 20559</name>
    <dbReference type="NCBI Taxonomy" id="999415"/>
    <lineage>
        <taxon>Bacteria</taxon>
        <taxon>Bacillati</taxon>
        <taxon>Bacillota</taxon>
        <taxon>Erysipelotrichia</taxon>
        <taxon>Erysipelotrichales</taxon>
        <taxon>Coprobacillaceae</taxon>
        <taxon>Eggerthia</taxon>
    </lineage>
</organism>
<accession>M2Q2M3</accession>
<dbReference type="OrthoDB" id="2086132at2"/>